<dbReference type="GO" id="GO:0016989">
    <property type="term" value="F:sigma factor antagonist activity"/>
    <property type="evidence" value="ECO:0007669"/>
    <property type="project" value="TreeGrafter"/>
</dbReference>
<dbReference type="AlphaFoldDB" id="A0AAJ6BBK6"/>
<dbReference type="InterPro" id="IPR006860">
    <property type="entry name" value="FecR"/>
</dbReference>
<evidence type="ECO:0000259" key="2">
    <source>
        <dbReference type="Pfam" id="PF16220"/>
    </source>
</evidence>
<evidence type="ECO:0000313" key="3">
    <source>
        <dbReference type="EMBL" id="WEK28671.1"/>
    </source>
</evidence>
<reference evidence="3" key="1">
    <citation type="submission" date="2023-03" db="EMBL/GenBank/DDBJ databases">
        <title>Andean soil-derived lignocellulolytic bacterial consortium as a source of novel taxa and putative plastic-active enzymes.</title>
        <authorList>
            <person name="Diaz-Garcia L."/>
            <person name="Chuvochina M."/>
            <person name="Feuerriegel G."/>
            <person name="Bunk B."/>
            <person name="Sproer C."/>
            <person name="Streit W.R."/>
            <person name="Rodriguez L.M."/>
            <person name="Overmann J."/>
            <person name="Jimenez D.J."/>
        </authorList>
    </citation>
    <scope>NUCLEOTIDE SEQUENCE</scope>
    <source>
        <strain evidence="3">MAG 876</strain>
    </source>
</reference>
<proteinExistence type="predicted"/>
<dbReference type="PANTHER" id="PTHR30273:SF2">
    <property type="entry name" value="PROTEIN FECR"/>
    <property type="match status" value="1"/>
</dbReference>
<protein>
    <submittedName>
        <fullName evidence="3">FecR domain-containing protein</fullName>
    </submittedName>
</protein>
<dbReference type="PANTHER" id="PTHR30273">
    <property type="entry name" value="PERIPLASMIC SIGNAL SENSOR AND SIGMA FACTOR ACTIVATOR FECR-RELATED"/>
    <property type="match status" value="1"/>
</dbReference>
<dbReference type="Gene3D" id="2.60.120.1440">
    <property type="match status" value="1"/>
</dbReference>
<sequence>MSPRPQHQALSAAAQWFARLGEAPTDPALQQRWQAWHAEDPQHQWAWQQVALLQARLNQAQGALGYGVLERADQHGPVLQRRMLLKGLLLGAGLGALSWRGYRDAPVWLADVRTAIGEQRRLTLSDGSRLILNTASAVDIAFSNDTRQLHLRAGEIFVETAADHRPFMVNTAEGCIRALGTRFSIRQQEHQTRVCVYQHAVVVTPTNAVGEPTHLGSGRSLLFDNTRILQYMPLANTDAAWTEGRLVVDDWRLDHLLEELQRYRSGYLGCAEAVGHLRVSGAYSLTDLDLTLSTVARSLPVRLVRHTRFWTRVEPLTSSA</sequence>
<feature type="domain" description="FecR N-terminal" evidence="2">
    <location>
        <begin position="12"/>
        <end position="51"/>
    </location>
</feature>
<evidence type="ECO:0000259" key="1">
    <source>
        <dbReference type="Pfam" id="PF04773"/>
    </source>
</evidence>
<dbReference type="Proteomes" id="UP001216329">
    <property type="component" value="Chromosome"/>
</dbReference>
<feature type="domain" description="FecR protein" evidence="1">
    <location>
        <begin position="111"/>
        <end position="201"/>
    </location>
</feature>
<dbReference type="Pfam" id="PF04773">
    <property type="entry name" value="FecR"/>
    <property type="match status" value="1"/>
</dbReference>
<dbReference type="PIRSF" id="PIRSF018266">
    <property type="entry name" value="FecR"/>
    <property type="match status" value="1"/>
</dbReference>
<dbReference type="InterPro" id="IPR032623">
    <property type="entry name" value="FecR_N"/>
</dbReference>
<evidence type="ECO:0000313" key="4">
    <source>
        <dbReference type="Proteomes" id="UP001216329"/>
    </source>
</evidence>
<organism evidence="3 4">
    <name type="scientific">Candidatus Pseudomonas phytovorans</name>
    <dbReference type="NCBI Taxonomy" id="3121377"/>
    <lineage>
        <taxon>Bacteria</taxon>
        <taxon>Pseudomonadati</taxon>
        <taxon>Pseudomonadota</taxon>
        <taxon>Gammaproteobacteria</taxon>
        <taxon>Pseudomonadales</taxon>
        <taxon>Pseudomonadaceae</taxon>
        <taxon>Pseudomonas</taxon>
    </lineage>
</organism>
<gene>
    <name evidence="3" type="ORF">P0Y58_17335</name>
</gene>
<name>A0AAJ6BBK6_9PSED</name>
<dbReference type="EMBL" id="CP119325">
    <property type="protein sequence ID" value="WEK28671.1"/>
    <property type="molecule type" value="Genomic_DNA"/>
</dbReference>
<dbReference type="InterPro" id="IPR012373">
    <property type="entry name" value="Ferrdict_sens_TM"/>
</dbReference>
<accession>A0AAJ6BBK6</accession>
<dbReference type="Pfam" id="PF16220">
    <property type="entry name" value="DUF4880"/>
    <property type="match status" value="1"/>
</dbReference>